<dbReference type="PANTHER" id="PTHR24148:SF80">
    <property type="entry name" value="HETEROKARYON INCOMPATIBILITY DOMAIN-CONTAINING PROTEIN"/>
    <property type="match status" value="1"/>
</dbReference>
<evidence type="ECO:0000313" key="1">
    <source>
        <dbReference type="EMBL" id="KAG9230450.1"/>
    </source>
</evidence>
<name>A0A9P7YCA6_9HELO</name>
<reference evidence="1" key="1">
    <citation type="journal article" date="2021" name="IMA Fungus">
        <title>Genomic characterization of three marine fungi, including Emericellopsis atlantica sp. nov. with signatures of a generalist lifestyle and marine biomass degradation.</title>
        <authorList>
            <person name="Hagestad O.C."/>
            <person name="Hou L."/>
            <person name="Andersen J.H."/>
            <person name="Hansen E.H."/>
            <person name="Altermark B."/>
            <person name="Li C."/>
            <person name="Kuhnert E."/>
            <person name="Cox R.J."/>
            <person name="Crous P.W."/>
            <person name="Spatafora J.W."/>
            <person name="Lail K."/>
            <person name="Amirebrahimi M."/>
            <person name="Lipzen A."/>
            <person name="Pangilinan J."/>
            <person name="Andreopoulos W."/>
            <person name="Hayes R.D."/>
            <person name="Ng V."/>
            <person name="Grigoriev I.V."/>
            <person name="Jackson S.A."/>
            <person name="Sutton T.D.S."/>
            <person name="Dobson A.D.W."/>
            <person name="Rama T."/>
        </authorList>
    </citation>
    <scope>NUCLEOTIDE SEQUENCE</scope>
    <source>
        <strain evidence="1">TRa018bII</strain>
    </source>
</reference>
<gene>
    <name evidence="1" type="ORF">BJ875DRAFT_385109</name>
</gene>
<dbReference type="OrthoDB" id="2157530at2759"/>
<dbReference type="AlphaFoldDB" id="A0A9P7YCA6"/>
<comment type="caution">
    <text evidence="1">The sequence shown here is derived from an EMBL/GenBank/DDBJ whole genome shotgun (WGS) entry which is preliminary data.</text>
</comment>
<dbReference type="PANTHER" id="PTHR24148">
    <property type="entry name" value="ANKYRIN REPEAT DOMAIN-CONTAINING PROTEIN 39 HOMOLOG-RELATED"/>
    <property type="match status" value="1"/>
</dbReference>
<accession>A0A9P7YCA6</accession>
<dbReference type="Proteomes" id="UP000824998">
    <property type="component" value="Unassembled WGS sequence"/>
</dbReference>
<evidence type="ECO:0008006" key="3">
    <source>
        <dbReference type="Google" id="ProtNLM"/>
    </source>
</evidence>
<organism evidence="1 2">
    <name type="scientific">Amylocarpus encephaloides</name>
    <dbReference type="NCBI Taxonomy" id="45428"/>
    <lineage>
        <taxon>Eukaryota</taxon>
        <taxon>Fungi</taxon>
        <taxon>Dikarya</taxon>
        <taxon>Ascomycota</taxon>
        <taxon>Pezizomycotina</taxon>
        <taxon>Leotiomycetes</taxon>
        <taxon>Helotiales</taxon>
        <taxon>Helotiales incertae sedis</taxon>
        <taxon>Amylocarpus</taxon>
    </lineage>
</organism>
<feature type="non-terminal residue" evidence="1">
    <location>
        <position position="1"/>
    </location>
</feature>
<evidence type="ECO:0000313" key="2">
    <source>
        <dbReference type="Proteomes" id="UP000824998"/>
    </source>
</evidence>
<protein>
    <recommendedName>
        <fullName evidence="3">Heterokaryon incompatibility domain-containing protein</fullName>
    </recommendedName>
</protein>
<dbReference type="EMBL" id="MU251671">
    <property type="protein sequence ID" value="KAG9230450.1"/>
    <property type="molecule type" value="Genomic_DNA"/>
</dbReference>
<dbReference type="InterPro" id="IPR052895">
    <property type="entry name" value="HetReg/Transcr_Mod"/>
</dbReference>
<keyword evidence="2" id="KW-1185">Reference proteome</keyword>
<dbReference type="Pfam" id="PF26639">
    <property type="entry name" value="Het-6_barrel"/>
    <property type="match status" value="1"/>
</dbReference>
<proteinExistence type="predicted"/>
<sequence>ELPWFTRTWIIQEVALSQEDPLILQGQHMYPWNRLGWASSWLRRNGYLRLAQIPNQMQNVDTISNIRRSRCCWRLDALLVATSIKCHATDQRDKVYALLGLAAENKDMSSQPDELCPNYELDVTHVYTRVTLFCLREYKELSILTRAMGVSSDASQDQRKYKVGLLPSWVPNWCDFTVVERDVAKSFSWLSHPNNANAATLGFPEHYKASFGLPIRLFESPDQSVLRLSGLKADIVFSVTPFDDKPPSSRGHAHESAFLRLWKATLSFLPEKRALTDWIASWVKATTAEQYLLSGSIVEQILKDGSAYLLNILSDHEHLWLCGTPPGGGHDIISLLRELSMGGDPESYTSLASNLCVNRKFIVTSKGRMGLGPEGTKPGDIVSVILGEGVPYILRKQESSFLFVGESYIHGLMGGEAVQAWQRGELAEEILELR</sequence>